<evidence type="ECO:0008006" key="3">
    <source>
        <dbReference type="Google" id="ProtNLM"/>
    </source>
</evidence>
<dbReference type="Pfam" id="PF05284">
    <property type="entry name" value="DUF736"/>
    <property type="match status" value="1"/>
</dbReference>
<gene>
    <name evidence="1" type="ORF">ATN00_12145</name>
</gene>
<proteinExistence type="predicted"/>
<dbReference type="OrthoDB" id="9811595at2"/>
<sequence length="111" mass="12466">MQPNIFKPTDDGYTGRIRLFGIDEVVALVPAEPSEAEKAPDFRVLLDNEHGPRVGAAWKDVGERAGDYVSLEIESPLFAGQNLRVHLFRADDEGTTFRLSISRPRVREERS</sequence>
<protein>
    <recommendedName>
        <fullName evidence="3">DUF736 domain-containing protein</fullName>
    </recommendedName>
</protein>
<organism evidence="1 2">
    <name type="scientific">Sphingobium baderi</name>
    <dbReference type="NCBI Taxonomy" id="1332080"/>
    <lineage>
        <taxon>Bacteria</taxon>
        <taxon>Pseudomonadati</taxon>
        <taxon>Pseudomonadota</taxon>
        <taxon>Alphaproteobacteria</taxon>
        <taxon>Sphingomonadales</taxon>
        <taxon>Sphingomonadaceae</taxon>
        <taxon>Sphingobium</taxon>
    </lineage>
</organism>
<name>A0A0S3EZQ9_9SPHN</name>
<evidence type="ECO:0000313" key="2">
    <source>
        <dbReference type="Proteomes" id="UP000056968"/>
    </source>
</evidence>
<accession>A0A0S3EZQ9</accession>
<dbReference type="STRING" id="1332080.ATN00_12145"/>
<dbReference type="EMBL" id="CP013264">
    <property type="protein sequence ID" value="ALR20936.1"/>
    <property type="molecule type" value="Genomic_DNA"/>
</dbReference>
<dbReference type="AlphaFoldDB" id="A0A0S3EZQ9"/>
<keyword evidence="2" id="KW-1185">Reference proteome</keyword>
<reference evidence="1 2" key="1">
    <citation type="submission" date="2015-11" db="EMBL/GenBank/DDBJ databases">
        <title>A Two-component Flavoprotein Monooxygenase System MeaXY Responsible for para-Hydroxylation of 2-Methyl-6-ethylaniline and 2,6-Diethylaniline in Sphingobium baderi DE-13.</title>
        <authorList>
            <person name="Cheng M."/>
            <person name="Meng Q."/>
            <person name="Yang Y."/>
            <person name="Chu C."/>
            <person name="Yan X."/>
            <person name="He J."/>
            <person name="Li S."/>
        </authorList>
    </citation>
    <scope>NUCLEOTIDE SEQUENCE [LARGE SCALE GENOMIC DNA]</scope>
    <source>
        <strain evidence="1 2">DE-13</strain>
    </source>
</reference>
<dbReference type="KEGG" id="sbd:ATN00_12145"/>
<dbReference type="Proteomes" id="UP000056968">
    <property type="component" value="Chromosome"/>
</dbReference>
<dbReference type="RefSeq" id="WP_062064930.1">
    <property type="nucleotide sequence ID" value="NZ_CP013264.1"/>
</dbReference>
<evidence type="ECO:0000313" key="1">
    <source>
        <dbReference type="EMBL" id="ALR20936.1"/>
    </source>
</evidence>
<dbReference type="InterPro" id="IPR007948">
    <property type="entry name" value="DUF736"/>
</dbReference>